<proteinExistence type="predicted"/>
<sequence length="107" mass="11162">MSTKPSKMPAVTPTDVADATLGVDSRLVIHRGYFGGPFSSGSFTIDIGYPFSGHLVQLIPIPAAGKSCVVKQVSSEPATGNTQVAVTYNIQNASDLAQIAYTLFVTA</sequence>
<reference evidence="1 2" key="1">
    <citation type="submission" date="2018-07" db="EMBL/GenBank/DDBJ databases">
        <title>Genomic Encyclopedia of Type Strains, Phase IV (KMG-IV): sequencing the most valuable type-strain genomes for metagenomic binning, comparative biology and taxonomic classification.</title>
        <authorList>
            <person name="Goeker M."/>
        </authorList>
    </citation>
    <scope>NUCLEOTIDE SEQUENCE [LARGE SCALE GENOMIC DNA]</scope>
    <source>
        <strain evidence="1 2">DSM 14364</strain>
    </source>
</reference>
<dbReference type="Proteomes" id="UP000254925">
    <property type="component" value="Unassembled WGS sequence"/>
</dbReference>
<comment type="caution">
    <text evidence="1">The sequence shown here is derived from an EMBL/GenBank/DDBJ whole genome shotgun (WGS) entry which is preliminary data.</text>
</comment>
<accession>A0A370HQK5</accession>
<evidence type="ECO:0000313" key="2">
    <source>
        <dbReference type="Proteomes" id="UP000254925"/>
    </source>
</evidence>
<evidence type="ECO:0000313" key="1">
    <source>
        <dbReference type="EMBL" id="RDI60797.1"/>
    </source>
</evidence>
<protein>
    <submittedName>
        <fullName evidence="1">Uncharacterized protein</fullName>
    </submittedName>
</protein>
<keyword evidence="2" id="KW-1185">Reference proteome</keyword>
<organism evidence="1 2">
    <name type="scientific">Microvirga subterranea</name>
    <dbReference type="NCBI Taxonomy" id="186651"/>
    <lineage>
        <taxon>Bacteria</taxon>
        <taxon>Pseudomonadati</taxon>
        <taxon>Pseudomonadota</taxon>
        <taxon>Alphaproteobacteria</taxon>
        <taxon>Hyphomicrobiales</taxon>
        <taxon>Methylobacteriaceae</taxon>
        <taxon>Microvirga</taxon>
    </lineage>
</organism>
<name>A0A370HQK5_9HYPH</name>
<gene>
    <name evidence="1" type="ORF">DES45_102185</name>
</gene>
<dbReference type="EMBL" id="QQBB01000002">
    <property type="protein sequence ID" value="RDI60797.1"/>
    <property type="molecule type" value="Genomic_DNA"/>
</dbReference>
<dbReference type="AlphaFoldDB" id="A0A370HQK5"/>